<dbReference type="InterPro" id="IPR027417">
    <property type="entry name" value="P-loop_NTPase"/>
</dbReference>
<dbReference type="GO" id="GO:0004519">
    <property type="term" value="F:endonuclease activity"/>
    <property type="evidence" value="ECO:0007669"/>
    <property type="project" value="UniProtKB-UniRule"/>
</dbReference>
<evidence type="ECO:0000313" key="10">
    <source>
        <dbReference type="EMBL" id="HGV55886.1"/>
    </source>
</evidence>
<keyword evidence="2 7" id="KW-0547">Nucleotide-binding</keyword>
<dbReference type="Pfam" id="PF00488">
    <property type="entry name" value="MutS_V"/>
    <property type="match status" value="1"/>
</dbReference>
<feature type="coiled-coil region" evidence="8">
    <location>
        <begin position="139"/>
        <end position="170"/>
    </location>
</feature>
<dbReference type="GO" id="GO:0072344">
    <property type="term" value="P:rescue of stalled ribosome"/>
    <property type="evidence" value="ECO:0007669"/>
    <property type="project" value="UniProtKB-UniRule"/>
</dbReference>
<reference evidence="10" key="1">
    <citation type="journal article" date="2020" name="mSystems">
        <title>Genome- and Community-Level Interaction Insights into Carbon Utilization and Element Cycling Functions of Hydrothermarchaeota in Hydrothermal Sediment.</title>
        <authorList>
            <person name="Zhou Z."/>
            <person name="Liu Y."/>
            <person name="Xu W."/>
            <person name="Pan J."/>
            <person name="Luo Z.H."/>
            <person name="Li M."/>
        </authorList>
    </citation>
    <scope>NUCLEOTIDE SEQUENCE [LARGE SCALE GENOMIC DNA]</scope>
    <source>
        <strain evidence="10">SpSt-605</strain>
    </source>
</reference>
<evidence type="ECO:0000256" key="7">
    <source>
        <dbReference type="HAMAP-Rule" id="MF_00092"/>
    </source>
</evidence>
<dbReference type="GO" id="GO:0140664">
    <property type="term" value="F:ATP-dependent DNA damage sensor activity"/>
    <property type="evidence" value="ECO:0007669"/>
    <property type="project" value="InterPro"/>
</dbReference>
<feature type="domain" description="Smr" evidence="9">
    <location>
        <begin position="684"/>
        <end position="757"/>
    </location>
</feature>
<dbReference type="GO" id="GO:0019843">
    <property type="term" value="F:rRNA binding"/>
    <property type="evidence" value="ECO:0007669"/>
    <property type="project" value="UniProtKB-UniRule"/>
</dbReference>
<dbReference type="EC" id="3.6.4.-" evidence="7"/>
<dbReference type="GO" id="GO:0045910">
    <property type="term" value="P:negative regulation of DNA recombination"/>
    <property type="evidence" value="ECO:0007669"/>
    <property type="project" value="InterPro"/>
</dbReference>
<dbReference type="Gene3D" id="3.40.50.300">
    <property type="entry name" value="P-loop containing nucleotide triphosphate hydrolases"/>
    <property type="match status" value="1"/>
</dbReference>
<comment type="function">
    <text evidence="7">Acts as a ribosome collision sensor, splitting the ribosome into its 2 subunits. Detects stalled/collided 70S ribosomes which it binds and splits by an ATP-hydrolysis driven conformational change. Acts upstream of the ribosome quality control system (RQC), a ribosome-associated complex that mediates the extraction of incompletely synthesized nascent chains from stalled ribosomes and their subsequent degradation. Probably generates substrates for RQC.</text>
</comment>
<dbReference type="NCBIfam" id="TIGR01069">
    <property type="entry name" value="mutS2"/>
    <property type="match status" value="1"/>
</dbReference>
<dbReference type="PIRSF" id="PIRSF005814">
    <property type="entry name" value="MutS_YshD"/>
    <property type="match status" value="1"/>
</dbReference>
<protein>
    <recommendedName>
        <fullName evidence="7">Endonuclease MutS2</fullName>
        <ecNumber evidence="7">3.1.-.-</ecNumber>
    </recommendedName>
    <alternativeName>
        <fullName evidence="7">Ribosome-associated protein quality control-upstream factor</fullName>
        <shortName evidence="7">RQC-upstream factor</shortName>
        <shortName evidence="7">RqcU</shortName>
        <ecNumber evidence="7">3.6.4.-</ecNumber>
    </alternativeName>
</protein>
<feature type="binding site" evidence="7">
    <location>
        <begin position="331"/>
        <end position="338"/>
    </location>
    <ligand>
        <name>ATP</name>
        <dbReference type="ChEBI" id="CHEBI:30616"/>
    </ligand>
</feature>
<comment type="function">
    <text evidence="7">Endonuclease that is involved in the suppression of homologous recombination and thus may have a key role in the control of bacterial genetic diversity.</text>
</comment>
<feature type="coiled-coil region" evidence="8">
    <location>
        <begin position="512"/>
        <end position="564"/>
    </location>
</feature>
<dbReference type="AlphaFoldDB" id="A0A832GPL2"/>
<dbReference type="PANTHER" id="PTHR48466">
    <property type="entry name" value="OS10G0509000 PROTEIN-RELATED"/>
    <property type="match status" value="1"/>
</dbReference>
<dbReference type="GO" id="GO:0016887">
    <property type="term" value="F:ATP hydrolysis activity"/>
    <property type="evidence" value="ECO:0007669"/>
    <property type="project" value="InterPro"/>
</dbReference>
<evidence type="ECO:0000259" key="9">
    <source>
        <dbReference type="PROSITE" id="PS50828"/>
    </source>
</evidence>
<dbReference type="GO" id="GO:0005524">
    <property type="term" value="F:ATP binding"/>
    <property type="evidence" value="ECO:0007669"/>
    <property type="project" value="UniProtKB-UniRule"/>
</dbReference>
<evidence type="ECO:0000256" key="3">
    <source>
        <dbReference type="ARBA" id="ARBA00022801"/>
    </source>
</evidence>
<keyword evidence="6 7" id="KW-0238">DNA-binding</keyword>
<dbReference type="SMART" id="SM00533">
    <property type="entry name" value="MUTSd"/>
    <property type="match status" value="1"/>
</dbReference>
<dbReference type="InterPro" id="IPR036187">
    <property type="entry name" value="DNA_mismatch_repair_MutS_sf"/>
</dbReference>
<dbReference type="GO" id="GO:0006298">
    <property type="term" value="P:mismatch repair"/>
    <property type="evidence" value="ECO:0007669"/>
    <property type="project" value="InterPro"/>
</dbReference>
<dbReference type="Pfam" id="PF20297">
    <property type="entry name" value="MSSS"/>
    <property type="match status" value="1"/>
</dbReference>
<dbReference type="InterPro" id="IPR005747">
    <property type="entry name" value="MutS2"/>
</dbReference>
<evidence type="ECO:0000256" key="5">
    <source>
        <dbReference type="ARBA" id="ARBA00022884"/>
    </source>
</evidence>
<dbReference type="PROSITE" id="PS50828">
    <property type="entry name" value="SMR"/>
    <property type="match status" value="1"/>
</dbReference>
<comment type="subunit">
    <text evidence="7">Homodimer. Binds to stalled ribosomes, contacting rRNA.</text>
</comment>
<proteinExistence type="inferred from homology"/>
<dbReference type="SMART" id="SM00534">
    <property type="entry name" value="MUTSac"/>
    <property type="match status" value="1"/>
</dbReference>
<dbReference type="EC" id="3.1.-.-" evidence="7"/>
<evidence type="ECO:0000256" key="8">
    <source>
        <dbReference type="SAM" id="Coils"/>
    </source>
</evidence>
<name>A0A832GPL2_9BACT</name>
<keyword evidence="4 7" id="KW-0067">ATP-binding</keyword>
<accession>A0A832GPL2</accession>
<evidence type="ECO:0000256" key="1">
    <source>
        <dbReference type="ARBA" id="ARBA00022730"/>
    </source>
</evidence>
<dbReference type="InterPro" id="IPR000432">
    <property type="entry name" value="DNA_mismatch_repair_MutS_C"/>
</dbReference>
<dbReference type="SUPFAM" id="SSF52540">
    <property type="entry name" value="P-loop containing nucleoside triphosphate hydrolases"/>
    <property type="match status" value="1"/>
</dbReference>
<dbReference type="GO" id="GO:0030983">
    <property type="term" value="F:mismatched DNA binding"/>
    <property type="evidence" value="ECO:0007669"/>
    <property type="project" value="InterPro"/>
</dbReference>
<evidence type="ECO:0000256" key="6">
    <source>
        <dbReference type="ARBA" id="ARBA00023125"/>
    </source>
</evidence>
<dbReference type="InterPro" id="IPR036063">
    <property type="entry name" value="Smr_dom_sf"/>
</dbReference>
<keyword evidence="8" id="KW-0175">Coiled coil</keyword>
<dbReference type="SMART" id="SM00463">
    <property type="entry name" value="SMR"/>
    <property type="match status" value="1"/>
</dbReference>
<gene>
    <name evidence="7" type="primary">mutS2</name>
    <name evidence="7" type="synonym">rqcU</name>
    <name evidence="10" type="ORF">ENT73_07415</name>
</gene>
<evidence type="ECO:0000256" key="2">
    <source>
        <dbReference type="ARBA" id="ARBA00022741"/>
    </source>
</evidence>
<keyword evidence="7" id="KW-0255">Endonuclease</keyword>
<keyword evidence="1 7" id="KW-0699">rRNA-binding</keyword>
<dbReference type="SUPFAM" id="SSF48334">
    <property type="entry name" value="DNA repair protein MutS, domain III"/>
    <property type="match status" value="1"/>
</dbReference>
<keyword evidence="3 7" id="KW-0378">Hydrolase</keyword>
<keyword evidence="5 7" id="KW-0694">RNA-binding</keyword>
<dbReference type="InterPro" id="IPR007696">
    <property type="entry name" value="DNA_mismatch_repair_MutS_core"/>
</dbReference>
<comment type="similarity">
    <text evidence="7">Belongs to the DNA mismatch repair MutS family. MutS2 subfamily.</text>
</comment>
<dbReference type="PANTHER" id="PTHR48466:SF2">
    <property type="entry name" value="OS10G0509000 PROTEIN"/>
    <property type="match status" value="1"/>
</dbReference>
<sequence>MNKDLSLLEWEKLLEKLLPYLKTEKAKSAIKTFKPLFTESEIFRLHHEGLFLWNLLEKGIKLELPFLPSLNKIFYLAEKRGLLLPQELSSLGVFIQTALQQRDLLRDSPFSKIVELGESLRPFLEELFEIFDFERCEIKDQASSQLYLIRKKIQKLREELISKLDKLKDYYYSMGYLQDNLYLQREGRYVLPVKPEFKNKVKGIVQGFSQSGATVFIEPFSVVSLSNTLKELYWEEERELAHILRGITGEALAKKAVFYRLEEEIVRLDLALAKVMLGRVYKGVFPEFIETGSLELKKAFHPLLYLEALERGQDLPIANNFYLKKGLLLTGPNFGGKTVSLKTIGLHVVMALNGFMLPAKEAKVPLFSKVLVDLGDEQNVFEGESSFSAHLKNLKRIFTEADEKSLILLDEPGRGTNPEEGNALVCALIERLLEKGSMIVVTTHSHMLKSFLSSKKDFSFATMEFDHHNHQSTYRLLYGYFGDSHALELAKKLGFDDELLHRAEDLLENKDYFAWQKKYREEIEKIEALRREWEKRVKELEKEREEVSQLKVELREKFDQALKRVYDDWAKEFKRLMEELTLQRSLKKAQEEIQKFLDSKKISLWEEETTLKVGDQVKIVSFNKEGKIVNIKEKKAEVLVGSLRLEVPLADLRKTYSITLKKQPEMRRDSLSENIFVSKEKIFLLGEDVETGLHLLDKKLHECFVKGTRILLVVHGHGTGRLRSAVRDFLAKHPLIERFEVASPAEGGNGATLVFLHKKN</sequence>
<organism evidence="10">
    <name type="scientific">Caldimicrobium thiodismutans</name>
    <dbReference type="NCBI Taxonomy" id="1653476"/>
    <lineage>
        <taxon>Bacteria</taxon>
        <taxon>Pseudomonadati</taxon>
        <taxon>Thermodesulfobacteriota</taxon>
        <taxon>Thermodesulfobacteria</taxon>
        <taxon>Thermodesulfobacteriales</taxon>
        <taxon>Thermodesulfobacteriaceae</taxon>
        <taxon>Caldimicrobium</taxon>
    </lineage>
</organism>
<keyword evidence="7" id="KW-0540">Nuclease</keyword>
<dbReference type="InterPro" id="IPR002625">
    <property type="entry name" value="Smr_dom"/>
</dbReference>
<dbReference type="InterPro" id="IPR045076">
    <property type="entry name" value="MutS"/>
</dbReference>
<comment type="caution">
    <text evidence="10">The sequence shown here is derived from an EMBL/GenBank/DDBJ whole genome shotgun (WGS) entry which is preliminary data.</text>
</comment>
<dbReference type="HAMAP" id="MF_00092">
    <property type="entry name" value="MutS2"/>
    <property type="match status" value="1"/>
</dbReference>
<evidence type="ECO:0000256" key="4">
    <source>
        <dbReference type="ARBA" id="ARBA00022840"/>
    </source>
</evidence>
<dbReference type="EMBL" id="DSZU01000136">
    <property type="protein sequence ID" value="HGV55886.1"/>
    <property type="molecule type" value="Genomic_DNA"/>
</dbReference>
<dbReference type="Gene3D" id="3.30.1370.110">
    <property type="match status" value="1"/>
</dbReference>
<dbReference type="GO" id="GO:0043023">
    <property type="term" value="F:ribosomal large subunit binding"/>
    <property type="evidence" value="ECO:0007669"/>
    <property type="project" value="UniProtKB-UniRule"/>
</dbReference>
<dbReference type="InterPro" id="IPR046893">
    <property type="entry name" value="MSSS"/>
</dbReference>
<dbReference type="SUPFAM" id="SSF160443">
    <property type="entry name" value="SMR domain-like"/>
    <property type="match status" value="1"/>
</dbReference>
<dbReference type="Pfam" id="PF01713">
    <property type="entry name" value="Smr"/>
    <property type="match status" value="1"/>
</dbReference>